<dbReference type="VEuPathDB" id="TrichDB:TRFO_02152"/>
<dbReference type="Gene3D" id="3.40.50.10810">
    <property type="entry name" value="Tandem AAA-ATPase domain"/>
    <property type="match status" value="1"/>
</dbReference>
<organism evidence="5 6">
    <name type="scientific">Tritrichomonas foetus</name>
    <dbReference type="NCBI Taxonomy" id="1144522"/>
    <lineage>
        <taxon>Eukaryota</taxon>
        <taxon>Metamonada</taxon>
        <taxon>Parabasalia</taxon>
        <taxon>Tritrichomonadida</taxon>
        <taxon>Tritrichomonadidae</taxon>
        <taxon>Tritrichomonas</taxon>
    </lineage>
</organism>
<comment type="subcellular location">
    <subcellularLocation>
        <location evidence="1">Nucleus</location>
    </subcellularLocation>
</comment>
<evidence type="ECO:0000313" key="6">
    <source>
        <dbReference type="Proteomes" id="UP000179807"/>
    </source>
</evidence>
<evidence type="ECO:0000256" key="1">
    <source>
        <dbReference type="ARBA" id="ARBA00004123"/>
    </source>
</evidence>
<dbReference type="EMBL" id="MLAK01001259">
    <property type="protein sequence ID" value="OHS95210.1"/>
    <property type="molecule type" value="Genomic_DNA"/>
</dbReference>
<dbReference type="RefSeq" id="XP_068348347.1">
    <property type="nucleotide sequence ID" value="XM_068490520.1"/>
</dbReference>
<gene>
    <name evidence="5" type="ORF">TRFO_02152</name>
</gene>
<dbReference type="InterPro" id="IPR027417">
    <property type="entry name" value="P-loop_NTPase"/>
</dbReference>
<dbReference type="GeneID" id="94825224"/>
<dbReference type="InterPro" id="IPR021006">
    <property type="entry name" value="Hda2/3"/>
</dbReference>
<feature type="compositionally biased region" description="Basic and acidic residues" evidence="3">
    <location>
        <begin position="8"/>
        <end position="20"/>
    </location>
</feature>
<dbReference type="AlphaFoldDB" id="A0A1J4J7L7"/>
<dbReference type="GO" id="GO:0070823">
    <property type="term" value="C:HDA1 complex"/>
    <property type="evidence" value="ECO:0007669"/>
    <property type="project" value="InterPro"/>
</dbReference>
<protein>
    <recommendedName>
        <fullName evidence="4">SNF2 N-terminal domain-containing protein</fullName>
    </recommendedName>
</protein>
<dbReference type="PROSITE" id="PS51543">
    <property type="entry name" value="FYRC"/>
    <property type="match status" value="1"/>
</dbReference>
<dbReference type="Gene3D" id="3.40.50.300">
    <property type="entry name" value="P-loop containing nucleotide triphosphate hydrolases"/>
    <property type="match status" value="1"/>
</dbReference>
<evidence type="ECO:0000313" key="5">
    <source>
        <dbReference type="EMBL" id="OHS95210.1"/>
    </source>
</evidence>
<dbReference type="SUPFAM" id="SSF52540">
    <property type="entry name" value="P-loop containing nucleoside triphosphate hydrolases"/>
    <property type="match status" value="1"/>
</dbReference>
<dbReference type="Gene3D" id="3.30.160.360">
    <property type="match status" value="1"/>
</dbReference>
<name>A0A1J4J7L7_9EUKA</name>
<keyword evidence="6" id="KW-1185">Reference proteome</keyword>
<dbReference type="GO" id="GO:0005524">
    <property type="term" value="F:ATP binding"/>
    <property type="evidence" value="ECO:0007669"/>
    <property type="project" value="InterPro"/>
</dbReference>
<dbReference type="OrthoDB" id="10589565at2759"/>
<evidence type="ECO:0000259" key="4">
    <source>
        <dbReference type="Pfam" id="PF00176"/>
    </source>
</evidence>
<dbReference type="Proteomes" id="UP000179807">
    <property type="component" value="Unassembled WGS sequence"/>
</dbReference>
<accession>A0A1J4J7L7</accession>
<feature type="domain" description="SNF2 N-terminal" evidence="4">
    <location>
        <begin position="115"/>
        <end position="336"/>
    </location>
</feature>
<feature type="region of interest" description="Disordered" evidence="3">
    <location>
        <begin position="1"/>
        <end position="69"/>
    </location>
</feature>
<feature type="compositionally biased region" description="Basic and acidic residues" evidence="3">
    <location>
        <begin position="33"/>
        <end position="49"/>
    </location>
</feature>
<dbReference type="InterPro" id="IPR000330">
    <property type="entry name" value="SNF2_N"/>
</dbReference>
<dbReference type="PROSITE" id="PS51542">
    <property type="entry name" value="FYRN"/>
    <property type="match status" value="1"/>
</dbReference>
<dbReference type="PANTHER" id="PTHR10799">
    <property type="entry name" value="SNF2/RAD54 HELICASE FAMILY"/>
    <property type="match status" value="1"/>
</dbReference>
<sequence length="1219" mass="140979">MKTRHQRQKLDTSSDKDPPAKKRGPGRPPLSKKRSESSKKSDSSKEIPRRRNPSRRTANDAEHNPLNDFEPLDIQSTINFKYPPKKLDRVEFPTESKQGIILDDLQKNAVLKFEEKYLKGESSVFVDETNWLKFSTISTYFEYMRLRVPHLPPSLIITSLPFQPRWLDALIEWTTSEEIYVFKSEKKSSTEAAHVYPLSTPVSFDVMIICREQFIRDAQLLPKITWNSIIIDDFSVIKAPLSSMVPQLNKLSYRHSIILSADFNAMSITDLSAVQQVIRCPDLPEGQSPTIELFHEVIEPSVLRITNEEASNNFCYHERLLACPMTQHQQKLYLQLYQKCREDMTVEEMCKISVDLRNAGTHPSLVPAFKDHNHENSTSGKIIMLGKLLNQQKSENRRVAIVCSTMKTVNLIHHSLLDHQIQHLKFDSSARTKQVTKLVQQFNNSIGFNVLIIPCNTMSTVLESMNADSIIAFDIDWTPLNDSNGIVQWWSRVETYPPKIFQLITNNSYEQLLFQYLWQERSMTLTNIENPKNADPALLMDLIKNSAKIGFDNNEAARGTSWASVLLKESPIINFSDMNLFPDEIETLPDDYWDLINPHETPQKLQPPKPLPPSQFWTTEKLIQVAEILDSFGIGNWDLFNDFQRSPQEVTKVVALLLKHILPKISENTKNEHSKSEDAKSESRNAEQEKFVYDNIRKFLAGFTTQDLNRMNIPAISKIKESINPQMLLEDIELIAFLQKIVPAECPNLEVINLEGKTSPPLSDTWTDQQDRELLYHARKQGLMHISNDFYPEFSDQLIDRVRQIIRELIIFEREIASKPTIITLRKPRIFTQADHTKIVTALMSYGFPTIDEFADSIDLQKQNPESIDRYVKYILRFCAAPIEDRRTILPLLAEKIPKYTASKIPQRVQLFQQIRESVHKYHDFPAEDLEFLAAIAFHGFRNYSVSPILTVACAGNCSEIKLSSRVKTLFQEKHRNHYTQIIPNDLRQRLPLKINDMMVLIDPGEITGHHTAEFIYPINYQLAVVANSISHPETQIWTLCTIHEKDGKPWFVIESKDGRDFKFEGLTPNAPFKEYRTKLMKKLGKYIPPYDGHEMFGLHSALIHRIFIDMPGREKCENYERRFFKGGFSFVSKWPIIGQFEKEPERVQSPQPVTQTISKFKYKRKLFGDILQPLVLDFSPLYSQEMSGLMVDLRIPNMNCADMVDNYMEWMSRNDDDL</sequence>
<dbReference type="InterPro" id="IPR003888">
    <property type="entry name" value="FYrich_N"/>
</dbReference>
<reference evidence="5" key="1">
    <citation type="submission" date="2016-10" db="EMBL/GenBank/DDBJ databases">
        <authorList>
            <person name="Benchimol M."/>
            <person name="Almeida L.G."/>
            <person name="Vasconcelos A.T."/>
            <person name="Perreira-Neves A."/>
            <person name="Rosa I.A."/>
            <person name="Tasca T."/>
            <person name="Bogo M.R."/>
            <person name="de Souza W."/>
        </authorList>
    </citation>
    <scope>NUCLEOTIDE SEQUENCE [LARGE SCALE GENOMIC DNA]</scope>
    <source>
        <strain evidence="5">K</strain>
    </source>
</reference>
<dbReference type="Pfam" id="PF05965">
    <property type="entry name" value="FYRC"/>
    <property type="match status" value="1"/>
</dbReference>
<dbReference type="PROSITE" id="PS00923">
    <property type="entry name" value="ASP_GLU_RACEMASE_1"/>
    <property type="match status" value="1"/>
</dbReference>
<keyword evidence="2" id="KW-0539">Nucleus</keyword>
<feature type="region of interest" description="Disordered" evidence="3">
    <location>
        <begin position="668"/>
        <end position="687"/>
    </location>
</feature>
<dbReference type="InterPro" id="IPR018187">
    <property type="entry name" value="Asp/Glu_racemase_AS_1"/>
</dbReference>
<dbReference type="InterPro" id="IPR038718">
    <property type="entry name" value="SNF2-like_sf"/>
</dbReference>
<evidence type="ECO:0000256" key="2">
    <source>
        <dbReference type="ARBA" id="ARBA00023242"/>
    </source>
</evidence>
<comment type="caution">
    <text evidence="5">The sequence shown here is derived from an EMBL/GenBank/DDBJ whole genome shotgun (WGS) entry which is preliminary data.</text>
</comment>
<evidence type="ECO:0000256" key="3">
    <source>
        <dbReference type="SAM" id="MobiDB-lite"/>
    </source>
</evidence>
<dbReference type="Pfam" id="PF00176">
    <property type="entry name" value="SNF2-rel_dom"/>
    <property type="match status" value="1"/>
</dbReference>
<dbReference type="Pfam" id="PF11496">
    <property type="entry name" value="HDA2-3"/>
    <property type="match status" value="1"/>
</dbReference>
<proteinExistence type="predicted"/>
<dbReference type="InterPro" id="IPR003889">
    <property type="entry name" value="FYrich_C"/>
</dbReference>